<proteinExistence type="predicted"/>
<dbReference type="EMBL" id="NMUH01014657">
    <property type="protein sequence ID" value="MQM22986.1"/>
    <property type="molecule type" value="Genomic_DNA"/>
</dbReference>
<comment type="caution">
    <text evidence="1">The sequence shown here is derived from an EMBL/GenBank/DDBJ whole genome shotgun (WGS) entry which is preliminary data.</text>
</comment>
<gene>
    <name evidence="1" type="ORF">Taro_056047</name>
</gene>
<sequence>MFVGVDLKKCEGVDPKRLQFFGVDPKVLRESTPVGLR</sequence>
<protein>
    <submittedName>
        <fullName evidence="1">Uncharacterized protein</fullName>
    </submittedName>
</protein>
<organism evidence="1 2">
    <name type="scientific">Colocasia esculenta</name>
    <name type="common">Wild taro</name>
    <name type="synonym">Arum esculentum</name>
    <dbReference type="NCBI Taxonomy" id="4460"/>
    <lineage>
        <taxon>Eukaryota</taxon>
        <taxon>Viridiplantae</taxon>
        <taxon>Streptophyta</taxon>
        <taxon>Embryophyta</taxon>
        <taxon>Tracheophyta</taxon>
        <taxon>Spermatophyta</taxon>
        <taxon>Magnoliopsida</taxon>
        <taxon>Liliopsida</taxon>
        <taxon>Araceae</taxon>
        <taxon>Aroideae</taxon>
        <taxon>Colocasieae</taxon>
        <taxon>Colocasia</taxon>
    </lineage>
</organism>
<evidence type="ECO:0000313" key="1">
    <source>
        <dbReference type="EMBL" id="MQM22986.1"/>
    </source>
</evidence>
<dbReference type="AlphaFoldDB" id="A0A843XUN0"/>
<accession>A0A843XUN0</accession>
<evidence type="ECO:0000313" key="2">
    <source>
        <dbReference type="Proteomes" id="UP000652761"/>
    </source>
</evidence>
<keyword evidence="2" id="KW-1185">Reference proteome</keyword>
<reference evidence="1" key="1">
    <citation type="submission" date="2017-07" db="EMBL/GenBank/DDBJ databases">
        <title>Taro Niue Genome Assembly and Annotation.</title>
        <authorList>
            <person name="Atibalentja N."/>
            <person name="Keating K."/>
            <person name="Fields C.J."/>
        </authorList>
    </citation>
    <scope>NUCLEOTIDE SEQUENCE</scope>
    <source>
        <strain evidence="1">Niue_2</strain>
        <tissue evidence="1">Leaf</tissue>
    </source>
</reference>
<name>A0A843XUN0_COLES</name>
<dbReference type="Proteomes" id="UP000652761">
    <property type="component" value="Unassembled WGS sequence"/>
</dbReference>